<keyword evidence="1" id="KW-1133">Transmembrane helix</keyword>
<protein>
    <submittedName>
        <fullName evidence="2">Phage-related tail protein</fullName>
    </submittedName>
</protein>
<reference evidence="2 3" key="1">
    <citation type="submission" date="2023-08" db="EMBL/GenBank/DDBJ databases">
        <title>Functional and genomic diversity of the sorghum phyllosphere microbiome.</title>
        <authorList>
            <person name="Shade A."/>
        </authorList>
    </citation>
    <scope>NUCLEOTIDE SEQUENCE [LARGE SCALE GENOMIC DNA]</scope>
    <source>
        <strain evidence="2 3">SORGH_AS_0919</strain>
    </source>
</reference>
<gene>
    <name evidence="2" type="ORF">QE367_002064</name>
</gene>
<comment type="caution">
    <text evidence="2">The sequence shown here is derived from an EMBL/GenBank/DDBJ whole genome shotgun (WGS) entry which is preliminary data.</text>
</comment>
<keyword evidence="1" id="KW-0472">Membrane</keyword>
<feature type="transmembrane region" description="Helical" evidence="1">
    <location>
        <begin position="54"/>
        <end position="79"/>
    </location>
</feature>
<keyword evidence="1" id="KW-0812">Transmembrane</keyword>
<name>A0ABU1I1V1_9MICO</name>
<evidence type="ECO:0000256" key="1">
    <source>
        <dbReference type="SAM" id="Phobius"/>
    </source>
</evidence>
<dbReference type="EMBL" id="JAVIZA010000001">
    <property type="protein sequence ID" value="MDR6167860.1"/>
    <property type="molecule type" value="Genomic_DNA"/>
</dbReference>
<sequence>MSTATANQPTDRATREASCLQMARTWLPVGSAIALLALIVWAIVAGVSGSPAGVIAATSGAAAVAVAGSTGLVGITARLRQLGVVRARHPRTRRLRS</sequence>
<proteinExistence type="predicted"/>
<keyword evidence="3" id="KW-1185">Reference proteome</keyword>
<evidence type="ECO:0000313" key="3">
    <source>
        <dbReference type="Proteomes" id="UP001260188"/>
    </source>
</evidence>
<accession>A0ABU1I1V1</accession>
<dbReference type="RefSeq" id="WP_023953555.1">
    <property type="nucleotide sequence ID" value="NZ_CP018134.1"/>
</dbReference>
<organism evidence="2 3">
    <name type="scientific">Microbacterium paludicola</name>
    <dbReference type="NCBI Taxonomy" id="300019"/>
    <lineage>
        <taxon>Bacteria</taxon>
        <taxon>Bacillati</taxon>
        <taxon>Actinomycetota</taxon>
        <taxon>Actinomycetes</taxon>
        <taxon>Micrococcales</taxon>
        <taxon>Microbacteriaceae</taxon>
        <taxon>Microbacterium</taxon>
    </lineage>
</organism>
<dbReference type="Proteomes" id="UP001260188">
    <property type="component" value="Unassembled WGS sequence"/>
</dbReference>
<feature type="transmembrane region" description="Helical" evidence="1">
    <location>
        <begin position="25"/>
        <end position="48"/>
    </location>
</feature>
<evidence type="ECO:0000313" key="2">
    <source>
        <dbReference type="EMBL" id="MDR6167860.1"/>
    </source>
</evidence>